<reference evidence="3" key="1">
    <citation type="submission" date="2015-11" db="EMBL/GenBank/DDBJ databases">
        <authorList>
            <person name="Varghese N."/>
        </authorList>
    </citation>
    <scope>NUCLEOTIDE SEQUENCE [LARGE SCALE GENOMIC DNA]</scope>
    <source>
        <strain evidence="3">DSM 45899</strain>
    </source>
</reference>
<proteinExistence type="predicted"/>
<dbReference type="Gene3D" id="1.25.40.10">
    <property type="entry name" value="Tetratricopeptide repeat domain"/>
    <property type="match status" value="1"/>
</dbReference>
<protein>
    <recommendedName>
        <fullName evidence="4">Tetratricopeptide repeat-containing protein</fullName>
    </recommendedName>
</protein>
<evidence type="ECO:0000313" key="3">
    <source>
        <dbReference type="Proteomes" id="UP000198802"/>
    </source>
</evidence>
<dbReference type="Proteomes" id="UP000198802">
    <property type="component" value="Unassembled WGS sequence"/>
</dbReference>
<dbReference type="InterPro" id="IPR011990">
    <property type="entry name" value="TPR-like_helical_dom_sf"/>
</dbReference>
<sequence>MPQSDGPPPPAAPAHDEIFIPPARTPPDDRPEDYPAQPPGRQAPEDLAAGPPAGDGTNPDRRQLHLGAGAAIVSALLTQSPIMEVADVLAASPVQLALERANDALGELMDTHEVVPPAHVRARTARLRRGLERLGRRSMATEDSHQLLVLAGRVAVLGADAAFKQGDVASARALASEGYLAGVEAGDGPLCGSSREVGAVNEFYGGRPNEALRLARDGLRHVGPGPVRARLVCQEARALAAMGDLRGAAASLEQAYDLADTIPAERWGRPGPSFDTFHPVEVSYNATTALCLLGRPRAAQEHADIALPSLDSMDAPGFRSVIRFDLALALARQGRLELDGVCELATEAIRISWGRTVASVSSRADQLLAATAPHGEVRQVRELAALIRDWQRSAARQRPEPGVVPAAPTPDV</sequence>
<evidence type="ECO:0008006" key="4">
    <source>
        <dbReference type="Google" id="ProtNLM"/>
    </source>
</evidence>
<accession>A0A0S4QR04</accession>
<feature type="compositionally biased region" description="Pro residues" evidence="1">
    <location>
        <begin position="1"/>
        <end position="12"/>
    </location>
</feature>
<dbReference type="AlphaFoldDB" id="A0A0S4QR04"/>
<evidence type="ECO:0000256" key="1">
    <source>
        <dbReference type="SAM" id="MobiDB-lite"/>
    </source>
</evidence>
<evidence type="ECO:0000313" key="2">
    <source>
        <dbReference type="EMBL" id="CUU57716.1"/>
    </source>
</evidence>
<keyword evidence="3" id="KW-1185">Reference proteome</keyword>
<gene>
    <name evidence="2" type="ORF">Ga0074812_11463</name>
</gene>
<organism evidence="2 3">
    <name type="scientific">Parafrankia irregularis</name>
    <dbReference type="NCBI Taxonomy" id="795642"/>
    <lineage>
        <taxon>Bacteria</taxon>
        <taxon>Bacillati</taxon>
        <taxon>Actinomycetota</taxon>
        <taxon>Actinomycetes</taxon>
        <taxon>Frankiales</taxon>
        <taxon>Frankiaceae</taxon>
        <taxon>Parafrankia</taxon>
    </lineage>
</organism>
<name>A0A0S4QR04_9ACTN</name>
<dbReference type="SUPFAM" id="SSF48452">
    <property type="entry name" value="TPR-like"/>
    <property type="match status" value="1"/>
</dbReference>
<dbReference type="EMBL" id="FAOZ01000014">
    <property type="protein sequence ID" value="CUU57716.1"/>
    <property type="molecule type" value="Genomic_DNA"/>
</dbReference>
<feature type="region of interest" description="Disordered" evidence="1">
    <location>
        <begin position="1"/>
        <end position="62"/>
    </location>
</feature>
<dbReference type="RefSeq" id="WP_054568923.1">
    <property type="nucleotide sequence ID" value="NZ_FAOZ01000014.1"/>
</dbReference>